<comment type="subcellular location">
    <subcellularLocation>
        <location evidence="1">Cell membrane</location>
        <topology evidence="1">Multi-pass membrane protein</topology>
    </subcellularLocation>
</comment>
<keyword evidence="8" id="KW-1185">Reference proteome</keyword>
<evidence type="ECO:0000256" key="3">
    <source>
        <dbReference type="ARBA" id="ARBA00022692"/>
    </source>
</evidence>
<evidence type="ECO:0000313" key="8">
    <source>
        <dbReference type="Proteomes" id="UP001597231"/>
    </source>
</evidence>
<sequence length="360" mass="41431">MKLGARIFKTGIAIVFALFIAQLLNLPNPVFAGIAAIFAIQPSIYRSYLTIIEQIQGNLIGAITAILFVLLFGHQLVVVGLAAMIIILIMLKLGLEKSISLALVTMIAIMEIKGDAFLSFASLRFVTIVIGVVASFVVNLLFMPPKYETKLFQAIHQTQDEIIRWIRLAGRQASEHVATKKSLDKLKERLTHIDQLYLLFKEERSYFKKNTLAKARKLVVYRQLIATSESSYEVLNRLHKFENELINLPEHFRMMIQERLDVLLTYHEQIHLKFVGKLKAEKMGDTTADEFIQRQEVMEIFVKEIALTKEEEEFSAYHLLHVLSAILNYEEQLEHLDRLIISNQRRHGYQVSDELQDEIY</sequence>
<dbReference type="RefSeq" id="WP_381479910.1">
    <property type="nucleotide sequence ID" value="NZ_JBHTLT010000021.1"/>
</dbReference>
<keyword evidence="2" id="KW-1003">Cell membrane</keyword>
<evidence type="ECO:0000256" key="1">
    <source>
        <dbReference type="ARBA" id="ARBA00004651"/>
    </source>
</evidence>
<feature type="transmembrane region" description="Helical" evidence="6">
    <location>
        <begin position="116"/>
        <end position="142"/>
    </location>
</feature>
<name>A0ABW3TVZ2_9BACL</name>
<evidence type="ECO:0000256" key="6">
    <source>
        <dbReference type="SAM" id="Phobius"/>
    </source>
</evidence>
<comment type="caution">
    <text evidence="7">The sequence shown here is derived from an EMBL/GenBank/DDBJ whole genome shotgun (WGS) entry which is preliminary data.</text>
</comment>
<feature type="transmembrane region" description="Helical" evidence="6">
    <location>
        <begin position="7"/>
        <end position="24"/>
    </location>
</feature>
<evidence type="ECO:0000313" key="7">
    <source>
        <dbReference type="EMBL" id="MFD1204434.1"/>
    </source>
</evidence>
<evidence type="ECO:0000256" key="4">
    <source>
        <dbReference type="ARBA" id="ARBA00022989"/>
    </source>
</evidence>
<keyword evidence="5 6" id="KW-0472">Membrane</keyword>
<proteinExistence type="predicted"/>
<reference evidence="8" key="1">
    <citation type="journal article" date="2019" name="Int. J. Syst. Evol. Microbiol.">
        <title>The Global Catalogue of Microorganisms (GCM) 10K type strain sequencing project: providing services to taxonomists for standard genome sequencing and annotation.</title>
        <authorList>
            <consortium name="The Broad Institute Genomics Platform"/>
            <consortium name="The Broad Institute Genome Sequencing Center for Infectious Disease"/>
            <person name="Wu L."/>
            <person name="Ma J."/>
        </authorList>
    </citation>
    <scope>NUCLEOTIDE SEQUENCE [LARGE SCALE GENOMIC DNA]</scope>
    <source>
        <strain evidence="8">CCUG 53915</strain>
    </source>
</reference>
<dbReference type="EMBL" id="JBHTLT010000021">
    <property type="protein sequence ID" value="MFD1204434.1"/>
    <property type="molecule type" value="Genomic_DNA"/>
</dbReference>
<dbReference type="PANTHER" id="PTHR30509:SF27">
    <property type="entry name" value="UPF0421 PROTEIN YGAE"/>
    <property type="match status" value="1"/>
</dbReference>
<dbReference type="Proteomes" id="UP001597231">
    <property type="component" value="Unassembled WGS sequence"/>
</dbReference>
<keyword evidence="3 6" id="KW-0812">Transmembrane</keyword>
<dbReference type="Pfam" id="PF06081">
    <property type="entry name" value="ArAE_1"/>
    <property type="match status" value="1"/>
</dbReference>
<protein>
    <submittedName>
        <fullName evidence="7">Aromatic acid exporter family protein</fullName>
    </submittedName>
</protein>
<evidence type="ECO:0000256" key="2">
    <source>
        <dbReference type="ARBA" id="ARBA00022475"/>
    </source>
</evidence>
<gene>
    <name evidence="7" type="ORF">ACFQ38_04730</name>
</gene>
<dbReference type="PANTHER" id="PTHR30509">
    <property type="entry name" value="P-HYDROXYBENZOIC ACID EFFLUX PUMP SUBUNIT-RELATED"/>
    <property type="match status" value="1"/>
</dbReference>
<evidence type="ECO:0000256" key="5">
    <source>
        <dbReference type="ARBA" id="ARBA00023136"/>
    </source>
</evidence>
<feature type="transmembrane region" description="Helical" evidence="6">
    <location>
        <begin position="30"/>
        <end position="48"/>
    </location>
</feature>
<accession>A0ABW3TVZ2</accession>
<organism evidence="7 8">
    <name type="scientific">Sporosarcina contaminans</name>
    <dbReference type="NCBI Taxonomy" id="633403"/>
    <lineage>
        <taxon>Bacteria</taxon>
        <taxon>Bacillati</taxon>
        <taxon>Bacillota</taxon>
        <taxon>Bacilli</taxon>
        <taxon>Bacillales</taxon>
        <taxon>Caryophanaceae</taxon>
        <taxon>Sporosarcina</taxon>
    </lineage>
</organism>
<dbReference type="InterPro" id="IPR010343">
    <property type="entry name" value="ArAE_1"/>
</dbReference>
<keyword evidence="4 6" id="KW-1133">Transmembrane helix</keyword>